<feature type="chain" id="PRO_5046046521" evidence="7">
    <location>
        <begin position="39"/>
        <end position="1019"/>
    </location>
</feature>
<dbReference type="InterPro" id="IPR011889">
    <property type="entry name" value="Liste_lipo_26"/>
</dbReference>
<dbReference type="RefSeq" id="WP_171000305.1">
    <property type="nucleotide sequence ID" value="NZ_BJDH01000003.1"/>
</dbReference>
<feature type="domain" description="Gram-positive cocci surface proteins LPxTG" evidence="8">
    <location>
        <begin position="987"/>
        <end position="1019"/>
    </location>
</feature>
<dbReference type="InterPro" id="IPR032675">
    <property type="entry name" value="LRR_dom_sf"/>
</dbReference>
<protein>
    <submittedName>
        <fullName evidence="9">Bacterial Ig-like domain-containing protein</fullName>
    </submittedName>
</protein>
<comment type="caution">
    <text evidence="9">The sequence shown here is derived from an EMBL/GenBank/DDBJ whole genome shotgun (WGS) entry which is preliminary data.</text>
</comment>
<feature type="region of interest" description="Disordered" evidence="5">
    <location>
        <begin position="39"/>
        <end position="166"/>
    </location>
</feature>
<dbReference type="NCBIfam" id="TIGR02167">
    <property type="entry name" value="Liste_lipo_26"/>
    <property type="match status" value="2"/>
</dbReference>
<keyword evidence="6" id="KW-0812">Transmembrane</keyword>
<sequence length="1019" mass="106309">MQNKRNDKMVYKMYKKGRFWVFAGVTLAAVNFSTIASQAETSPSTEPEPTTNQPMASSKLEQKEVTLKAGTSDQITDQSNSKNESDATVVPTTKGTQPAPKVATPAADKQITSQPANPTPKPAEADVSRPETPASQPETIVQPSASAVVETSPAPPVEAASQQTPRSNLARADVTYPYSGTLQIDGGSEWTLDSDGVLTIHAGNVGSIAKASTLSWYNQRNLITKVIIDGPVVAGSDFSNVFSQRGTYGKKISSIEGLENIDTSQATNMSYLFTSTKIADFSGLSGWKTGNVTNMTAMFSDIAVATQIPVENWDVSRVVDFDNLFSGVGVQTLDLSQWQVGKNIAAGTKVSLGGMFRNCVNLISINVTGWDTSTTSQIANLFAGDSRLTALDIASWDLRNVTSASAFMSVFESTSSLKELTLGANTRLMAGVNLPNVPTQAGTWQNKAATGATDPAYTSAELVALYTGNSVPSAATTYIWSPASSAALTAKDVTVVAGPNSNWSAKDSVAKIVDADGNELDLNAVDVNGLVKVTSVNGDSNVTTIDASIPNKTYTVVLTYTDANGIEKQATSTVTVTQSQATLVGQPSTVKMGPNASWDVSQAVDQVKSTNAAGQPLTAAELATVTATGLDLTTAGEQTVTLSYTDKYGNVVTTTTTVTVVATQASLTTKPVTVVAGPNAKWSWTDSVTAAMDFDGQPVTDLSNLTVNVDREPDLTKVGDQTITLSYTDSEGNVQQFETVIHVVASKVTLEVQDTTVIAGPQATWSAADNFVSATDADGQSLSVTDVQVTGKVDATKTGDYQITYSYTGTDGNQVTKTVTVHVVASQAGIEVKDSQLKVGTDWTAADNLAGATDANGQALSFKDLVVTGRVNTNQAGTYQITYQYTDTAGNVVTATATITVSADSEEPGDNGNGTGDNNNGDGDLINEGNGGGTTNPGNNGGQSNGDGDMINDSSNQQPAKTLPEQVAADPATALQSAPTNVTVGNLPRTNEVKPTSWLAALGISLLAILGAAGYRRRH</sequence>
<organism evidence="9 10">
    <name type="scientific">Lactiplantibacillus daoliensis</name>
    <dbReference type="NCBI Taxonomy" id="2559916"/>
    <lineage>
        <taxon>Bacteria</taxon>
        <taxon>Bacillati</taxon>
        <taxon>Bacillota</taxon>
        <taxon>Bacilli</taxon>
        <taxon>Lactobacillales</taxon>
        <taxon>Lactobacillaceae</taxon>
        <taxon>Lactiplantibacillus</taxon>
    </lineage>
</organism>
<evidence type="ECO:0000313" key="9">
    <source>
        <dbReference type="EMBL" id="MFC6295304.1"/>
    </source>
</evidence>
<evidence type="ECO:0000313" key="10">
    <source>
        <dbReference type="Proteomes" id="UP001596227"/>
    </source>
</evidence>
<evidence type="ECO:0000256" key="4">
    <source>
        <dbReference type="ARBA" id="ARBA00023088"/>
    </source>
</evidence>
<reference evidence="10" key="1">
    <citation type="journal article" date="2019" name="Int. J. Syst. Evol. Microbiol.">
        <title>The Global Catalogue of Microorganisms (GCM) 10K type strain sequencing project: providing services to taxonomists for standard genome sequencing and annotation.</title>
        <authorList>
            <consortium name="The Broad Institute Genomics Platform"/>
            <consortium name="The Broad Institute Genome Sequencing Center for Infectious Disease"/>
            <person name="Wu L."/>
            <person name="Ma J."/>
        </authorList>
    </citation>
    <scope>NUCLEOTIDE SEQUENCE [LARGE SCALE GENOMIC DNA]</scope>
    <source>
        <strain evidence="10">CCM 8934</strain>
    </source>
</reference>
<dbReference type="Pfam" id="PF03382">
    <property type="entry name" value="DUF285"/>
    <property type="match status" value="2"/>
</dbReference>
<dbReference type="InterPro" id="IPR013783">
    <property type="entry name" value="Ig-like_fold"/>
</dbReference>
<feature type="region of interest" description="Disordered" evidence="5">
    <location>
        <begin position="901"/>
        <end position="967"/>
    </location>
</feature>
<dbReference type="InterPro" id="IPR022263">
    <property type="entry name" value="KxYKxGKxW"/>
</dbReference>
<keyword evidence="3 7" id="KW-0732">Signal</keyword>
<dbReference type="PROSITE" id="PS50847">
    <property type="entry name" value="GRAM_POS_ANCHORING"/>
    <property type="match status" value="1"/>
</dbReference>
<dbReference type="Gene3D" id="2.60.40.10">
    <property type="entry name" value="Immunoglobulins"/>
    <property type="match status" value="4"/>
</dbReference>
<dbReference type="Pfam" id="PF19258">
    <property type="entry name" value="KxYKxGKxW_sig"/>
    <property type="match status" value="1"/>
</dbReference>
<dbReference type="Proteomes" id="UP001596227">
    <property type="component" value="Unassembled WGS sequence"/>
</dbReference>
<dbReference type="NCBIfam" id="TIGR03715">
    <property type="entry name" value="KxYKxGKxW"/>
    <property type="match status" value="1"/>
</dbReference>
<feature type="signal peptide" evidence="7">
    <location>
        <begin position="1"/>
        <end position="38"/>
    </location>
</feature>
<dbReference type="EMBL" id="JBHSSB010000016">
    <property type="protein sequence ID" value="MFC6295304.1"/>
    <property type="molecule type" value="Genomic_DNA"/>
</dbReference>
<evidence type="ECO:0000256" key="2">
    <source>
        <dbReference type="ARBA" id="ARBA00022525"/>
    </source>
</evidence>
<evidence type="ECO:0000256" key="5">
    <source>
        <dbReference type="SAM" id="MobiDB-lite"/>
    </source>
</evidence>
<keyword evidence="6" id="KW-1133">Transmembrane helix</keyword>
<keyword evidence="1" id="KW-0134">Cell wall</keyword>
<dbReference type="InterPro" id="IPR005046">
    <property type="entry name" value="DUF285"/>
</dbReference>
<dbReference type="SUPFAM" id="SSF52047">
    <property type="entry name" value="RNI-like"/>
    <property type="match status" value="1"/>
</dbReference>
<keyword evidence="10" id="KW-1185">Reference proteome</keyword>
<evidence type="ECO:0000256" key="6">
    <source>
        <dbReference type="SAM" id="Phobius"/>
    </source>
</evidence>
<keyword evidence="6" id="KW-0472">Membrane</keyword>
<feature type="compositionally biased region" description="Polar residues" evidence="5">
    <location>
        <begin position="133"/>
        <end position="145"/>
    </location>
</feature>
<gene>
    <name evidence="9" type="ORF">ACFQH1_08815</name>
</gene>
<proteinExistence type="predicted"/>
<dbReference type="NCBIfam" id="TIGR01167">
    <property type="entry name" value="LPXTG_anchor"/>
    <property type="match status" value="1"/>
</dbReference>
<feature type="compositionally biased region" description="Polar residues" evidence="5">
    <location>
        <begin position="69"/>
        <end position="82"/>
    </location>
</feature>
<keyword evidence="2" id="KW-0964">Secreted</keyword>
<evidence type="ECO:0000256" key="7">
    <source>
        <dbReference type="SAM" id="SignalP"/>
    </source>
</evidence>
<feature type="compositionally biased region" description="Gly residues" evidence="5">
    <location>
        <begin position="929"/>
        <end position="945"/>
    </location>
</feature>
<keyword evidence="4" id="KW-0572">Peptidoglycan-anchor</keyword>
<evidence type="ECO:0000256" key="1">
    <source>
        <dbReference type="ARBA" id="ARBA00022512"/>
    </source>
</evidence>
<dbReference type="InterPro" id="IPR019931">
    <property type="entry name" value="LPXTG_anchor"/>
</dbReference>
<feature type="compositionally biased region" description="Low complexity" evidence="5">
    <location>
        <begin position="916"/>
        <end position="928"/>
    </location>
</feature>
<evidence type="ECO:0000256" key="3">
    <source>
        <dbReference type="ARBA" id="ARBA00022729"/>
    </source>
</evidence>
<dbReference type="InterPro" id="IPR022038">
    <property type="entry name" value="Ig-like_bact"/>
</dbReference>
<feature type="compositionally biased region" description="Low complexity" evidence="5">
    <location>
        <begin position="40"/>
        <end position="51"/>
    </location>
</feature>
<accession>A0ABW1UJ73</accession>
<name>A0ABW1UJ73_9LACO</name>
<dbReference type="Gene3D" id="3.80.10.10">
    <property type="entry name" value="Ribonuclease Inhibitor"/>
    <property type="match status" value="1"/>
</dbReference>
<evidence type="ECO:0000259" key="8">
    <source>
        <dbReference type="PROSITE" id="PS50847"/>
    </source>
</evidence>
<feature type="transmembrane region" description="Helical" evidence="6">
    <location>
        <begin position="997"/>
        <end position="1015"/>
    </location>
</feature>
<dbReference type="Pfam" id="PF07523">
    <property type="entry name" value="Big_3"/>
    <property type="match status" value="2"/>
</dbReference>